<evidence type="ECO:0000256" key="18">
    <source>
        <dbReference type="ARBA" id="ARBA00083841"/>
    </source>
</evidence>
<feature type="compositionally biased region" description="Basic and acidic residues" evidence="20">
    <location>
        <begin position="2678"/>
        <end position="2700"/>
    </location>
</feature>
<feature type="compositionally biased region" description="Polar residues" evidence="20">
    <location>
        <begin position="494"/>
        <end position="527"/>
    </location>
</feature>
<dbReference type="FunFam" id="3.30.200.20:FF:000302">
    <property type="entry name" value="striated muscle preferentially expressed protein kinase"/>
    <property type="match status" value="1"/>
</dbReference>
<evidence type="ECO:0000256" key="14">
    <source>
        <dbReference type="ARBA" id="ARBA00023242"/>
    </source>
</evidence>
<feature type="compositionally biased region" description="Basic and acidic residues" evidence="20">
    <location>
        <begin position="2301"/>
        <end position="2319"/>
    </location>
</feature>
<dbReference type="InterPro" id="IPR003599">
    <property type="entry name" value="Ig_sub"/>
</dbReference>
<dbReference type="PROSITE" id="PS00107">
    <property type="entry name" value="PROTEIN_KINASE_ATP"/>
    <property type="match status" value="1"/>
</dbReference>
<evidence type="ECO:0000256" key="8">
    <source>
        <dbReference type="ARBA" id="ARBA00022737"/>
    </source>
</evidence>
<keyword evidence="12 19" id="KW-0067">ATP-binding</keyword>
<feature type="domain" description="Fibronectin type-III" evidence="23">
    <location>
        <begin position="1309"/>
        <end position="1407"/>
    </location>
</feature>
<keyword evidence="14" id="KW-0539">Nucleus</keyword>
<dbReference type="FunFam" id="1.10.510.10:FF:000363">
    <property type="entry name" value="Striated muscle preferentially expressed protein kinase"/>
    <property type="match status" value="1"/>
</dbReference>
<feature type="compositionally biased region" description="Low complexity" evidence="20">
    <location>
        <begin position="2728"/>
        <end position="2740"/>
    </location>
</feature>
<feature type="domain" description="Ig-like" evidence="22">
    <location>
        <begin position="891"/>
        <end position="968"/>
    </location>
</feature>
<proteinExistence type="inferred from homology"/>
<dbReference type="GO" id="GO:0005524">
    <property type="term" value="F:ATP binding"/>
    <property type="evidence" value="ECO:0007669"/>
    <property type="project" value="UniProtKB-UniRule"/>
</dbReference>
<evidence type="ECO:0000256" key="11">
    <source>
        <dbReference type="ARBA" id="ARBA00022782"/>
    </source>
</evidence>
<evidence type="ECO:0000259" key="22">
    <source>
        <dbReference type="PROSITE" id="PS50835"/>
    </source>
</evidence>
<dbReference type="InterPro" id="IPR036116">
    <property type="entry name" value="FN3_sf"/>
</dbReference>
<keyword evidence="4" id="KW-0488">Methylation</keyword>
<evidence type="ECO:0000256" key="20">
    <source>
        <dbReference type="SAM" id="MobiDB-lite"/>
    </source>
</evidence>
<dbReference type="SUPFAM" id="SSF48726">
    <property type="entry name" value="Immunoglobulin"/>
    <property type="match status" value="9"/>
</dbReference>
<keyword evidence="11" id="KW-0221">Differentiation</keyword>
<feature type="domain" description="Fibronectin type-III" evidence="23">
    <location>
        <begin position="2888"/>
        <end position="2978"/>
    </location>
</feature>
<dbReference type="Pfam" id="PF00069">
    <property type="entry name" value="Pkinase"/>
    <property type="match status" value="2"/>
</dbReference>
<sequence length="3573" mass="394353">MRKAKVQLTLNKGPEEKASSMAPPSPQIPSKRARGTPDEAAPEPRSSPYPTPTPPVFIRKMRNAAVGTGCDVRLKVAVVGNPQPSLYWYHNDELLDTIDQEYSALWVRDCHASDAGLYTCVANNQLGEARSSAILAVLDLGEDSETTEDETTEAHIPMEAKGEVGGQAKQAPRRGEGVRSVLAESGPSRGIRTDGWSPGQDTVVEEEEAPALGSRAPGLQDPLRAGRSQSEDTLSEVKTQVHPPPTLSPPQISQRTAAAPLPIRFGMIPARSPSERKKAVTLIPTNYQDIVSGDFEETIKQSQASAASQSGAQDSRPQTPISEGSWKDQTHWPLAKVGRPSSKIFEKVRVFEERRRSTDHTEGSISGRSWAGFNQAASIDSDDGGSRLRISRENSREDLRETLKADAAERRSSFRQRAASLEDRSHYSQKVQEIENKFTQELQRIKNLMGKSHMKKSFSTEQVHQHGRQPLRKLEPIPPQVLQKLQDRERIQWQQEQGEQLTESLVQKSPSSPEGRLHQSQLNPQQESNHRPDTMKSSVISITVSRLGEKSNSSESKPLAELPGQRSSRQIQRSIPVKEASTEMSHTSKDQTPSQPPKEKSPPRKVQPSIPKVDQTQVKSLVQTEPPHVEERPTQPPPKPPRLLRSVSSTTSPMSKEETREAQLIPASLAHRLSIPIIIVEEDPMKEDVLMLKNQVEKAEVTEGWRSWTGMGKVHHAKPLSPDTDSMDVLYESGGEDTMEAPMFESPLQDTVVSAGSEVVLKCIITGIPLPEVTWWKGNTEIKNSPMHSIRMEGNRHSLVIEQLNASHVGSYTVMAANCTGRTSCSAMLFIKSEPAEDQQRVHGVPSDLSSAITSNEERLSPLEEGMEAEGGSCRGPESRRAVDVAFREAPSFQVTLNDQVGTEGDDITMRVCVQGQPKPLIYWLRGRLVIKASNRHTLQEAEDGSFEMQITAAQKTDTGLYTCKIVNEYGMKQCDCHLEVLVPPVDSGLAITREITDVTVKAGETALFECYMSGSPDVDVDWLSDRKLIQPALLNCKMHFDGSTCRLLLNSVHEDDSGTYTCKLSTAKVELTSSAYLKVIPSTEPMFTRKLDVQEVLEGRTARFDCKVSGTPSPNIIWKHFDLTLTDSESVRMLKDKGRHSLLILHASSSDEGLYTAVAYNAHGMAESSAELYVQEPRPTISSQMAKLEKMPSIPEEPEVVESEVERYTMPDFVKSLFDLEVVQGREAVLRCQVAGLPYPSIAWFHNGHKIDSTDDRKMVQHQDVHSLVIRMVCHTHGGVYKSVISNRVGKATCYAHLYVTDILPEPPDGPPVVEAITGKIISLRWNKPKRLHPSIDSSSLMFVVQQQAVGSNQWSIIASSLKQTCYTITSLCKGVKYCFRVLSATSKALSKPSPSTDPLQLVERGPYLPEAPVLIDKPDIVYMVENQPVNMTVTLNHVQASVIWKRNGVQLENKPGEFELSMPDDNQHTLCISRARASDVGQLICVASNPLGNDSCILMLDMAAPPTFESIMEDMDVHIGETSRLVVVVYGKPIPDIMWYKDDMLLSESSHFTFVYDDTECSLVILNTQEEDSGVYTCTAQNLAGSMSCKAELTVLTAAKQETEEPMEGEETILRKMRRLTDYYDIHKEIGRGAFSYVKRVTQKANKAEFAAKFVSVRAKRKTSALREMRLLLRLEHERIIYFHDAFEKKNVIVIVTELCHEELLDRIAKKSSIMECEIRSSIRQLLEGLGYLHQNDILHLDIKPENILMADRSSDQVRICDFGNAIELTPGDTHYCKYGTPEFIAPEVVNQTPVSKATDIWPVGVITYLCLTGVSPFAGENDRDTALNVRNYNVAFEEGMFAGVCWEGRGFIIKLLVADRLRPDTNECLRHPWFKTLTKGKSISTESLKQFLSRRKWQRSLISYKSKMVMRSIPEVLDDSSSHISIAVPRHLKEGTPPPSSSSDSDEDVDELPFIPMPLTVAFSGSRMSLNEISADDEVLGRPTSSALEAVGAEEPMECEPVSRGTGQTRKREAQEGDTMSEEESAQMAKQMRGPLCRGSSVESDKAESSQRRGELRRGSSADSALLLHITPEGGTTVTPKEEGGKSLKKAVSMELPRRSPSPSPGRLSQEDYALKLELMRQRLLRGSSGDNKMSGLRGPLLETLGIGDERRTVSLDRYTHPRRVAVPPLIKAASTEAPGVGAVKTKVLCKSASFTQGDNEPIPLHRRSGAPLEIPLAQREEQRLQEATSMSALTEQARLDSRPVTPREVCSKPPSPVPEAPEQSTVVGKEAKALGDTESRMEDEAADITGETPQVSHPERKSSMLENPEGKQEKVAISKPLSLEREMQAQIRPYSEVAPRVIQESDHVEEKMREEANRKECEGTKKEVRSQKRTPEISISTKSIVVTPGPSKTPVSPATQPSRVTLPDGRTSAYSSIMQTILVPSLQLAEMPALVPAPAPSPIQAPSLNPTISPLKPESSPSLEHPAVFSRVRSRTPTSSIPLQELAFNPSIKDIASEEVFQARFKKRESSLTRGLKMLTKPKTEEKVNVTSAPTGDEEVYRPSPVGVPLEFIRYETPRLVERSMSVQELRPAEKESFMRRLSLRMKRAPSADRKDERNREELANSTVTAPRRRVSWAVGRSRSQEKNEPDGEVECSQDEGGSSTPRRSGESPVLAMRRKIGSTVAGISMRIRSQSEERREERKAEEKEAKPESRRAPLISILRRSGSEGGSQRKVAEPRAGESMESLESTSSLQSAKGLDDERRSRWDRWGLGRSKKEKTDIPSSIVRGNGALQRNQYSCLASDFPPVFHIKLRDHVLLEGDPVTLSCLPAGIPHPRIAWVKDKKPLDVDARMNMIACPDGRQLLMIMKTTKKDAGFYECVATNPLGSVSSSCTVSLARLPNQPGTPEIPQRYRDTVLVLWKPSDTLTPCTYSLERRTEGEENWLIVATGVADCYYNVTDLSAGYTFRFRVACVNKAGQSPYSNVSEKVCLDSSATPKAAASMIMKPSASSVSSAMPLRPASAAIPSKSGFAVSHPTSTPPPSNVSSFSQSHALPTHPGPAQGIVPPAAQAPPTHPASAQKIVPPTDKAPTIRSSSHQGSAPPTAQAPPILLVSAHTEVPSPPAHVATPTQFVQEFQAPSSVPSTSTKAKSTLNITMGNPSPGVQPTIRTTPPRVLPKSLSPVNVVPPMTQSPPVSPPPLVSPSPPLGRPISPIPTYVPMSTDQATPPATGPTLLSPVVMVTSLSPFGEAAATPSVQKAPSGKPGESTLRQGVPQKPYTFLEEKSRGRFGVIRECRENATGQLFMAKIVPYESESKQGVLREYEVLKNLHHSNVMVLHEAYITPHYLVLIAESCSGKELLYSLVDRYRYSEDDVVSFVVQALQGLEYLHNRRILHLDIKPDNIMVSPTNVLKIVDFGSAQSFNPLFLKPHNCHLSTLEFMAPETVKGDVVGPPADIWSLGVVTYVMLSGRLPFQESDTLETEAKILAAKFDQTKLYQNVSQSASLFLKKIMCSYAWARPTIKDCFNNAWLQDAYLMKLRRQTLTFTTTRLKAFLVEQQRRRAEGVTKHKVLLRSYQSSTTMPTTSTAQ</sequence>
<evidence type="ECO:0000313" key="25">
    <source>
        <dbReference type="Proteomes" id="UP000261540"/>
    </source>
</evidence>
<dbReference type="InterPro" id="IPR000719">
    <property type="entry name" value="Prot_kinase_dom"/>
</dbReference>
<feature type="region of interest" description="Disordered" evidence="20">
    <location>
        <begin position="3014"/>
        <end position="3091"/>
    </location>
</feature>
<dbReference type="SMART" id="SM00409">
    <property type="entry name" value="IG"/>
    <property type="match status" value="9"/>
</dbReference>
<feature type="region of interest" description="Disordered" evidence="20">
    <location>
        <begin position="2351"/>
        <end position="2411"/>
    </location>
</feature>
<feature type="compositionally biased region" description="Basic and acidic residues" evidence="20">
    <location>
        <begin position="420"/>
        <end position="429"/>
    </location>
</feature>
<evidence type="ECO:0000256" key="10">
    <source>
        <dbReference type="ARBA" id="ARBA00022777"/>
    </source>
</evidence>
<keyword evidence="6" id="KW-0597">Phosphoprotein</keyword>
<dbReference type="Pfam" id="PF07679">
    <property type="entry name" value="I-set"/>
    <property type="match status" value="9"/>
</dbReference>
<dbReference type="SMART" id="SM00220">
    <property type="entry name" value="S_TKc"/>
    <property type="match status" value="2"/>
</dbReference>
<dbReference type="PROSITE" id="PS50835">
    <property type="entry name" value="IG_LIKE"/>
    <property type="match status" value="9"/>
</dbReference>
<dbReference type="FunFam" id="2.60.40.10:FF:000784">
    <property type="entry name" value="Striated muscle preferentially expressed protein kinase"/>
    <property type="match status" value="1"/>
</dbReference>
<dbReference type="PROSITE" id="PS00108">
    <property type="entry name" value="PROTEIN_KINASE_ST"/>
    <property type="match status" value="2"/>
</dbReference>
<dbReference type="Gene3D" id="1.10.510.10">
    <property type="entry name" value="Transferase(Phosphotransferase) domain 1"/>
    <property type="match status" value="2"/>
</dbReference>
<feature type="domain" description="Protein kinase" evidence="21">
    <location>
        <begin position="3263"/>
        <end position="3515"/>
    </location>
</feature>
<reference evidence="24" key="2">
    <citation type="submission" date="2025-09" db="UniProtKB">
        <authorList>
            <consortium name="Ensembl"/>
        </authorList>
    </citation>
    <scope>IDENTIFICATION</scope>
</reference>
<dbReference type="InterPro" id="IPR007110">
    <property type="entry name" value="Ig-like_dom"/>
</dbReference>
<feature type="region of interest" description="Disordered" evidence="20">
    <location>
        <begin position="2585"/>
        <end position="2745"/>
    </location>
</feature>
<reference evidence="24" key="1">
    <citation type="submission" date="2025-08" db="UniProtKB">
        <authorList>
            <consortium name="Ensembl"/>
        </authorList>
    </citation>
    <scope>IDENTIFICATION</scope>
</reference>
<feature type="region of interest" description="Disordered" evidence="20">
    <location>
        <begin position="453"/>
        <end position="480"/>
    </location>
</feature>
<feature type="domain" description="Ig-like" evidence="22">
    <location>
        <begin position="984"/>
        <end position="1073"/>
    </location>
</feature>
<feature type="region of interest" description="Disordered" evidence="20">
    <location>
        <begin position="494"/>
        <end position="660"/>
    </location>
</feature>
<feature type="region of interest" description="Disordered" evidence="20">
    <location>
        <begin position="2230"/>
        <end position="2319"/>
    </location>
</feature>
<dbReference type="InterPro" id="IPR008271">
    <property type="entry name" value="Ser/Thr_kinase_AS"/>
</dbReference>
<evidence type="ECO:0000256" key="15">
    <source>
        <dbReference type="ARBA" id="ARBA00023319"/>
    </source>
</evidence>
<keyword evidence="7" id="KW-0808">Transferase</keyword>
<keyword evidence="9 19" id="KW-0547">Nucleotide-binding</keyword>
<evidence type="ECO:0000256" key="12">
    <source>
        <dbReference type="ARBA" id="ARBA00022840"/>
    </source>
</evidence>
<keyword evidence="8" id="KW-0677">Repeat</keyword>
<evidence type="ECO:0000313" key="24">
    <source>
        <dbReference type="Ensembl" id="ENSPKIP00000033942.1"/>
    </source>
</evidence>
<dbReference type="PROSITE" id="PS50011">
    <property type="entry name" value="PROTEIN_KINASE_DOM"/>
    <property type="match status" value="2"/>
</dbReference>
<feature type="domain" description="Ig-like" evidence="22">
    <location>
        <begin position="1086"/>
        <end position="1174"/>
    </location>
</feature>
<dbReference type="GO" id="GO:0061061">
    <property type="term" value="P:muscle structure development"/>
    <property type="evidence" value="ECO:0007669"/>
    <property type="project" value="UniProtKB-ARBA"/>
</dbReference>
<dbReference type="FunFam" id="2.60.40.10:FF:000080">
    <property type="entry name" value="Myosin light chain kinase, smooth muscle"/>
    <property type="match status" value="2"/>
</dbReference>
<feature type="compositionally biased region" description="Basic and acidic residues" evidence="20">
    <location>
        <begin position="2351"/>
        <end position="2379"/>
    </location>
</feature>
<dbReference type="EC" id="2.7.11.1" evidence="3"/>
<dbReference type="FunFam" id="2.60.40.10:FF:000541">
    <property type="entry name" value="striated muscle preferentially expressed protein kinase"/>
    <property type="match status" value="1"/>
</dbReference>
<evidence type="ECO:0000256" key="19">
    <source>
        <dbReference type="PROSITE-ProRule" id="PRU10141"/>
    </source>
</evidence>
<feature type="compositionally biased region" description="Polar residues" evidence="20">
    <location>
        <begin position="582"/>
        <end position="593"/>
    </location>
</feature>
<feature type="region of interest" description="Disordered" evidence="20">
    <location>
        <begin position="375"/>
        <end position="429"/>
    </location>
</feature>
<evidence type="ECO:0000256" key="17">
    <source>
        <dbReference type="ARBA" id="ARBA00048679"/>
    </source>
</evidence>
<evidence type="ECO:0000256" key="16">
    <source>
        <dbReference type="ARBA" id="ARBA00047899"/>
    </source>
</evidence>
<dbReference type="STRING" id="1676925.ENSPKIP00000033942"/>
<feature type="compositionally biased region" description="Low complexity" evidence="20">
    <location>
        <begin position="2102"/>
        <end position="2111"/>
    </location>
</feature>
<dbReference type="FunFam" id="1.10.510.10:FF:000344">
    <property type="entry name" value="striated muscle preferentially expressed protein kinase isoform X1"/>
    <property type="match status" value="1"/>
</dbReference>
<dbReference type="SMART" id="SM00408">
    <property type="entry name" value="IGc2"/>
    <property type="match status" value="9"/>
</dbReference>
<dbReference type="GeneTree" id="ENSGT00940000163418"/>
<dbReference type="InterPro" id="IPR013098">
    <property type="entry name" value="Ig_I-set"/>
</dbReference>
<dbReference type="Ensembl" id="ENSPKIT00000014839.1">
    <property type="protein sequence ID" value="ENSPKIP00000033942.1"/>
    <property type="gene ID" value="ENSPKIG00000013469.1"/>
</dbReference>
<evidence type="ECO:0000256" key="4">
    <source>
        <dbReference type="ARBA" id="ARBA00022481"/>
    </source>
</evidence>
<evidence type="ECO:0000256" key="5">
    <source>
        <dbReference type="ARBA" id="ARBA00022527"/>
    </source>
</evidence>
<dbReference type="SUPFAM" id="SSF49265">
    <property type="entry name" value="Fibronectin type III"/>
    <property type="match status" value="1"/>
</dbReference>
<keyword evidence="25" id="KW-1185">Reference proteome</keyword>
<dbReference type="InterPro" id="IPR013783">
    <property type="entry name" value="Ig-like_fold"/>
</dbReference>
<evidence type="ECO:0000256" key="13">
    <source>
        <dbReference type="ARBA" id="ARBA00023157"/>
    </source>
</evidence>
<evidence type="ECO:0000259" key="21">
    <source>
        <dbReference type="PROSITE" id="PS50011"/>
    </source>
</evidence>
<name>A0A3B3ST88_9TELE</name>
<dbReference type="Gene3D" id="3.30.200.20">
    <property type="entry name" value="Phosphorylase Kinase, domain 1"/>
    <property type="match status" value="2"/>
</dbReference>
<evidence type="ECO:0000259" key="23">
    <source>
        <dbReference type="PROSITE" id="PS50853"/>
    </source>
</evidence>
<dbReference type="FunFam" id="2.60.40.10:FF:000145">
    <property type="entry name" value="Myosin light chain kinase, smooth muscle"/>
    <property type="match status" value="1"/>
</dbReference>
<dbReference type="GO" id="GO:0004674">
    <property type="term" value="F:protein serine/threonine kinase activity"/>
    <property type="evidence" value="ECO:0007669"/>
    <property type="project" value="UniProtKB-KW"/>
</dbReference>
<feature type="domain" description="Ig-like" evidence="22">
    <location>
        <begin position="1212"/>
        <end position="1302"/>
    </location>
</feature>
<feature type="compositionally biased region" description="Basic and acidic residues" evidence="20">
    <location>
        <begin position="2594"/>
        <end position="2607"/>
    </location>
</feature>
<evidence type="ECO:0000256" key="7">
    <source>
        <dbReference type="ARBA" id="ARBA00022679"/>
    </source>
</evidence>
<feature type="compositionally biased region" description="Polar residues" evidence="20">
    <location>
        <begin position="227"/>
        <end position="238"/>
    </location>
</feature>
<keyword evidence="15" id="KW-0393">Immunoglobulin domain</keyword>
<dbReference type="InterPro" id="IPR036179">
    <property type="entry name" value="Ig-like_dom_sf"/>
</dbReference>
<dbReference type="InterPro" id="IPR003961">
    <property type="entry name" value="FN3_dom"/>
</dbReference>
<dbReference type="FunFam" id="2.60.40.10:FF:000539">
    <property type="entry name" value="striated muscle preferentially expressed protein kinase"/>
    <property type="match status" value="1"/>
</dbReference>
<comment type="subcellular location">
    <subcellularLocation>
        <location evidence="1">Nucleus</location>
    </subcellularLocation>
</comment>
<feature type="compositionally biased region" description="Polar residues" evidence="20">
    <location>
        <begin position="3077"/>
        <end position="3088"/>
    </location>
</feature>
<comment type="catalytic activity">
    <reaction evidence="16">
        <text>L-threonyl-[protein] + ATP = O-phospho-L-threonyl-[protein] + ADP + H(+)</text>
        <dbReference type="Rhea" id="RHEA:46608"/>
        <dbReference type="Rhea" id="RHEA-COMP:11060"/>
        <dbReference type="Rhea" id="RHEA-COMP:11605"/>
        <dbReference type="ChEBI" id="CHEBI:15378"/>
        <dbReference type="ChEBI" id="CHEBI:30013"/>
        <dbReference type="ChEBI" id="CHEBI:30616"/>
        <dbReference type="ChEBI" id="CHEBI:61977"/>
        <dbReference type="ChEBI" id="CHEBI:456216"/>
        <dbReference type="EC" id="2.7.11.1"/>
    </reaction>
</comment>
<feature type="compositionally biased region" description="Pro residues" evidence="20">
    <location>
        <begin position="45"/>
        <end position="55"/>
    </location>
</feature>
<dbReference type="InterPro" id="IPR017441">
    <property type="entry name" value="Protein_kinase_ATP_BS"/>
</dbReference>
<feature type="compositionally biased region" description="Polar residues" evidence="20">
    <location>
        <begin position="535"/>
        <end position="556"/>
    </location>
</feature>
<feature type="domain" description="Ig-like" evidence="22">
    <location>
        <begin position="1414"/>
        <end position="1491"/>
    </location>
</feature>
<organism evidence="24 25">
    <name type="scientific">Paramormyrops kingsleyae</name>
    <dbReference type="NCBI Taxonomy" id="1676925"/>
    <lineage>
        <taxon>Eukaryota</taxon>
        <taxon>Metazoa</taxon>
        <taxon>Chordata</taxon>
        <taxon>Craniata</taxon>
        <taxon>Vertebrata</taxon>
        <taxon>Euteleostomi</taxon>
        <taxon>Actinopterygii</taxon>
        <taxon>Neopterygii</taxon>
        <taxon>Teleostei</taxon>
        <taxon>Osteoglossocephala</taxon>
        <taxon>Osteoglossomorpha</taxon>
        <taxon>Osteoglossiformes</taxon>
        <taxon>Mormyridae</taxon>
        <taxon>Paramormyrops</taxon>
    </lineage>
</organism>
<keyword evidence="5" id="KW-0723">Serine/threonine-protein kinase</keyword>
<comment type="similarity">
    <text evidence="2">Belongs to the protein kinase superfamily. CAMK Ser/Thr protein kinase family.</text>
</comment>
<dbReference type="GO" id="GO:0030154">
    <property type="term" value="P:cell differentiation"/>
    <property type="evidence" value="ECO:0007669"/>
    <property type="project" value="UniProtKB-KW"/>
</dbReference>
<dbReference type="CDD" id="cd00063">
    <property type="entry name" value="FN3"/>
    <property type="match status" value="2"/>
</dbReference>
<dbReference type="FunFam" id="2.60.40.10:FF:000497">
    <property type="entry name" value="Striated muscle preferentially expressed protein kinase"/>
    <property type="match status" value="1"/>
</dbReference>
<dbReference type="PANTHER" id="PTHR47633">
    <property type="entry name" value="IMMUNOGLOBULIN"/>
    <property type="match status" value="1"/>
</dbReference>
<feature type="compositionally biased region" description="Polar residues" evidence="20">
    <location>
        <begin position="614"/>
        <end position="623"/>
    </location>
</feature>
<feature type="region of interest" description="Disordered" evidence="20">
    <location>
        <begin position="1991"/>
        <end position="2112"/>
    </location>
</feature>
<feature type="region of interest" description="Disordered" evidence="20">
    <location>
        <begin position="163"/>
        <end position="254"/>
    </location>
</feature>
<feature type="region of interest" description="Disordered" evidence="20">
    <location>
        <begin position="1932"/>
        <end position="1954"/>
    </location>
</feature>
<feature type="domain" description="Ig-like" evidence="22">
    <location>
        <begin position="2791"/>
        <end position="2881"/>
    </location>
</feature>
<feature type="compositionally biased region" description="Basic and acidic residues" evidence="20">
    <location>
        <begin position="2273"/>
        <end position="2287"/>
    </location>
</feature>
<dbReference type="SUPFAM" id="SSF56112">
    <property type="entry name" value="Protein kinase-like (PK-like)"/>
    <property type="match status" value="2"/>
</dbReference>
<comment type="catalytic activity">
    <reaction evidence="17">
        <text>L-seryl-[protein] + ATP = O-phospho-L-seryl-[protein] + ADP + H(+)</text>
        <dbReference type="Rhea" id="RHEA:17989"/>
        <dbReference type="Rhea" id="RHEA-COMP:9863"/>
        <dbReference type="Rhea" id="RHEA-COMP:11604"/>
        <dbReference type="ChEBI" id="CHEBI:15378"/>
        <dbReference type="ChEBI" id="CHEBI:29999"/>
        <dbReference type="ChEBI" id="CHEBI:30616"/>
        <dbReference type="ChEBI" id="CHEBI:83421"/>
        <dbReference type="ChEBI" id="CHEBI:456216"/>
        <dbReference type="EC" id="2.7.11.1"/>
    </reaction>
</comment>
<dbReference type="PROSITE" id="PS50853">
    <property type="entry name" value="FN3"/>
    <property type="match status" value="2"/>
</dbReference>
<dbReference type="Proteomes" id="UP000261540">
    <property type="component" value="Unplaced"/>
</dbReference>
<feature type="domain" description="Ig-like" evidence="22">
    <location>
        <begin position="1508"/>
        <end position="1596"/>
    </location>
</feature>
<feature type="compositionally biased region" description="Basic and acidic residues" evidence="20">
    <location>
        <begin position="384"/>
        <end position="412"/>
    </location>
</feature>
<dbReference type="InterPro" id="IPR011009">
    <property type="entry name" value="Kinase-like_dom_sf"/>
</dbReference>
<protein>
    <recommendedName>
        <fullName evidence="3">non-specific serine/threonine protein kinase</fullName>
        <ecNumber evidence="3">2.7.11.1</ecNumber>
    </recommendedName>
    <alternativeName>
        <fullName evidence="18">Aortic preferentially expressed protein 1</fullName>
    </alternativeName>
</protein>
<evidence type="ECO:0000256" key="9">
    <source>
        <dbReference type="ARBA" id="ARBA00022741"/>
    </source>
</evidence>
<dbReference type="Gene3D" id="2.60.40.10">
    <property type="entry name" value="Immunoglobulins"/>
    <property type="match status" value="11"/>
</dbReference>
<dbReference type="PANTHER" id="PTHR47633:SF3">
    <property type="entry name" value="STRIATED MUSCLE PREFERENTIALLY EXPRESSED PROTEIN KINASE"/>
    <property type="match status" value="1"/>
</dbReference>
<dbReference type="GO" id="GO:0005634">
    <property type="term" value="C:nucleus"/>
    <property type="evidence" value="ECO:0007669"/>
    <property type="project" value="UniProtKB-SubCell"/>
</dbReference>
<feature type="domain" description="Ig-like" evidence="22">
    <location>
        <begin position="742"/>
        <end position="830"/>
    </location>
</feature>
<feature type="compositionally biased region" description="Polar residues" evidence="20">
    <location>
        <begin position="2397"/>
        <end position="2407"/>
    </location>
</feature>
<dbReference type="FunFam" id="2.60.40.10:FF:000032">
    <property type="entry name" value="palladin isoform X1"/>
    <property type="match status" value="1"/>
</dbReference>
<evidence type="ECO:0000256" key="3">
    <source>
        <dbReference type="ARBA" id="ARBA00012513"/>
    </source>
</evidence>
<feature type="binding site" evidence="19">
    <location>
        <position position="1655"/>
    </location>
    <ligand>
        <name>ATP</name>
        <dbReference type="ChEBI" id="CHEBI:30616"/>
    </ligand>
</feature>
<keyword evidence="10" id="KW-0418">Kinase</keyword>
<feature type="region of interest" description="Disordered" evidence="20">
    <location>
        <begin position="299"/>
        <end position="333"/>
    </location>
</feature>
<feature type="compositionally biased region" description="Low complexity" evidence="20">
    <location>
        <begin position="301"/>
        <end position="313"/>
    </location>
</feature>
<feature type="domain" description="Protein kinase" evidence="21">
    <location>
        <begin position="1626"/>
        <end position="1877"/>
    </location>
</feature>
<feature type="compositionally biased region" description="Basic and acidic residues" evidence="20">
    <location>
        <begin position="2046"/>
        <end position="2063"/>
    </location>
</feature>
<dbReference type="InterPro" id="IPR003598">
    <property type="entry name" value="Ig_sub2"/>
</dbReference>
<feature type="domain" description="Ig-like" evidence="22">
    <location>
        <begin position="54"/>
        <end position="136"/>
    </location>
</feature>
<dbReference type="SMART" id="SM00060">
    <property type="entry name" value="FN3"/>
    <property type="match status" value="2"/>
</dbReference>
<feature type="region of interest" description="Disordered" evidence="20">
    <location>
        <begin position="3236"/>
        <end position="3259"/>
    </location>
</feature>
<dbReference type="FunFam" id="2.60.40.10:FF:000428">
    <property type="entry name" value="striated muscle preferentially expressed protein kinase"/>
    <property type="match status" value="1"/>
</dbReference>
<evidence type="ECO:0000256" key="6">
    <source>
        <dbReference type="ARBA" id="ARBA00022553"/>
    </source>
</evidence>
<evidence type="ECO:0000256" key="2">
    <source>
        <dbReference type="ARBA" id="ARBA00006692"/>
    </source>
</evidence>
<evidence type="ECO:0000256" key="1">
    <source>
        <dbReference type="ARBA" id="ARBA00004123"/>
    </source>
</evidence>
<dbReference type="FunFam" id="2.60.40.10:FF:000513">
    <property type="entry name" value="striated muscle preferentially expressed protein kinase"/>
    <property type="match status" value="1"/>
</dbReference>
<feature type="region of interest" description="Disordered" evidence="20">
    <location>
        <begin position="1"/>
        <end position="55"/>
    </location>
</feature>
<keyword evidence="13" id="KW-1015">Disulfide bond</keyword>
<accession>A0A3B3ST88</accession>